<dbReference type="Proteomes" id="UP000536441">
    <property type="component" value="Unassembled WGS sequence"/>
</dbReference>
<evidence type="ECO:0000313" key="2">
    <source>
        <dbReference type="Proteomes" id="UP000536441"/>
    </source>
</evidence>
<evidence type="ECO:0008006" key="3">
    <source>
        <dbReference type="Google" id="ProtNLM"/>
    </source>
</evidence>
<reference evidence="1 2" key="1">
    <citation type="submission" date="2020-05" db="EMBL/GenBank/DDBJ databases">
        <title>Genome Sequencing of Type Strains.</title>
        <authorList>
            <person name="Lemaire J.F."/>
            <person name="Inderbitzin P."/>
            <person name="Gregorio O.A."/>
            <person name="Collins S.B."/>
            <person name="Wespe N."/>
            <person name="Knight-Connoni V."/>
        </authorList>
    </citation>
    <scope>NUCLEOTIDE SEQUENCE [LARGE SCALE GENOMIC DNA]</scope>
    <source>
        <strain evidence="1 2">DSM 100049</strain>
    </source>
</reference>
<dbReference type="EMBL" id="JABMCH010000050">
    <property type="protein sequence ID" value="NUU45983.1"/>
    <property type="molecule type" value="Genomic_DNA"/>
</dbReference>
<proteinExistence type="predicted"/>
<name>A0A7Y6EFP7_9SPHN</name>
<organism evidence="1 2">
    <name type="scientific">Sphingomonas zeae</name>
    <dbReference type="NCBI Taxonomy" id="1646122"/>
    <lineage>
        <taxon>Bacteria</taxon>
        <taxon>Pseudomonadati</taxon>
        <taxon>Pseudomonadota</taxon>
        <taxon>Alphaproteobacteria</taxon>
        <taxon>Sphingomonadales</taxon>
        <taxon>Sphingomonadaceae</taxon>
        <taxon>Sphingomonas</taxon>
    </lineage>
</organism>
<comment type="caution">
    <text evidence="1">The sequence shown here is derived from an EMBL/GenBank/DDBJ whole genome shotgun (WGS) entry which is preliminary data.</text>
</comment>
<sequence length="66" mass="7241">MADHIDMANEVAEAEAARGIAAAQSANHPVGIEGECDQCGDHFTRLVKDHLGYRCGYCRDGRRKPR</sequence>
<keyword evidence="2" id="KW-1185">Reference proteome</keyword>
<gene>
    <name evidence="1" type="ORF">HP438_03205</name>
</gene>
<protein>
    <recommendedName>
        <fullName evidence="3">DksA C4-type domain-containing protein</fullName>
    </recommendedName>
</protein>
<dbReference type="AlphaFoldDB" id="A0A7Y6EFP7"/>
<accession>A0A7Y6EFP7</accession>
<evidence type="ECO:0000313" key="1">
    <source>
        <dbReference type="EMBL" id="NUU45983.1"/>
    </source>
</evidence>
<dbReference type="RefSeq" id="WP_175310763.1">
    <property type="nucleotide sequence ID" value="NZ_CBCRYR010000030.1"/>
</dbReference>